<dbReference type="EMBL" id="GL376581">
    <property type="status" value="NOT_ANNOTATED_CDS"/>
    <property type="molecule type" value="Genomic_DNA"/>
</dbReference>
<dbReference type="VEuPathDB" id="FungiDB:PYU1_G012793"/>
<dbReference type="PANTHER" id="PTHR18849:SF0">
    <property type="entry name" value="CILIA- AND FLAGELLA-ASSOCIATED PROTEIN 410-RELATED"/>
    <property type="match status" value="1"/>
</dbReference>
<proteinExistence type="predicted"/>
<dbReference type="SUPFAM" id="SSF52058">
    <property type="entry name" value="L domain-like"/>
    <property type="match status" value="1"/>
</dbReference>
<organism evidence="3 4">
    <name type="scientific">Globisporangium ultimum (strain ATCC 200006 / CBS 805.95 / DAOM BR144)</name>
    <name type="common">Pythium ultimum</name>
    <dbReference type="NCBI Taxonomy" id="431595"/>
    <lineage>
        <taxon>Eukaryota</taxon>
        <taxon>Sar</taxon>
        <taxon>Stramenopiles</taxon>
        <taxon>Oomycota</taxon>
        <taxon>Peronosporomycetes</taxon>
        <taxon>Pythiales</taxon>
        <taxon>Pythiaceae</taxon>
        <taxon>Globisporangium</taxon>
    </lineage>
</organism>
<reference evidence="4" key="1">
    <citation type="journal article" date="2010" name="Genome Biol.">
        <title>Genome sequence of the necrotrophic plant pathogen Pythium ultimum reveals original pathogenicity mechanisms and effector repertoire.</title>
        <authorList>
            <person name="Levesque C.A."/>
            <person name="Brouwer H."/>
            <person name="Cano L."/>
            <person name="Hamilton J.P."/>
            <person name="Holt C."/>
            <person name="Huitema E."/>
            <person name="Raffaele S."/>
            <person name="Robideau G.P."/>
            <person name="Thines M."/>
            <person name="Win J."/>
            <person name="Zerillo M.M."/>
            <person name="Beakes G.W."/>
            <person name="Boore J.L."/>
            <person name="Busam D."/>
            <person name="Dumas B."/>
            <person name="Ferriera S."/>
            <person name="Fuerstenberg S.I."/>
            <person name="Gachon C.M."/>
            <person name="Gaulin E."/>
            <person name="Govers F."/>
            <person name="Grenville-Briggs L."/>
            <person name="Horner N."/>
            <person name="Hostetler J."/>
            <person name="Jiang R.H."/>
            <person name="Johnson J."/>
            <person name="Krajaejun T."/>
            <person name="Lin H."/>
            <person name="Meijer H.J."/>
            <person name="Moore B."/>
            <person name="Morris P."/>
            <person name="Phuntmart V."/>
            <person name="Puiu D."/>
            <person name="Shetty J."/>
            <person name="Stajich J.E."/>
            <person name="Tripathy S."/>
            <person name="Wawra S."/>
            <person name="van West P."/>
            <person name="Whitty B.R."/>
            <person name="Coutinho P.M."/>
            <person name="Henrissat B."/>
            <person name="Martin F."/>
            <person name="Thomas P.D."/>
            <person name="Tyler B.M."/>
            <person name="De Vries R.P."/>
            <person name="Kamoun S."/>
            <person name="Yandell M."/>
            <person name="Tisserat N."/>
            <person name="Buell C.R."/>
        </authorList>
    </citation>
    <scope>NUCLEOTIDE SEQUENCE</scope>
    <source>
        <strain evidence="4">DAOM:BR144</strain>
    </source>
</reference>
<keyword evidence="1" id="KW-0433">Leucine-rich repeat</keyword>
<evidence type="ECO:0008006" key="5">
    <source>
        <dbReference type="Google" id="ProtNLM"/>
    </source>
</evidence>
<keyword evidence="4" id="KW-1185">Reference proteome</keyword>
<dbReference type="Pfam" id="PF12799">
    <property type="entry name" value="LRR_4"/>
    <property type="match status" value="1"/>
</dbReference>
<dbReference type="PANTHER" id="PTHR18849">
    <property type="entry name" value="LEUCINE RICH REPEAT PROTEIN"/>
    <property type="match status" value="1"/>
</dbReference>
<dbReference type="OMA" id="ISHNAVE"/>
<dbReference type="Proteomes" id="UP000019132">
    <property type="component" value="Unassembled WGS sequence"/>
</dbReference>
<reference evidence="3" key="3">
    <citation type="submission" date="2015-02" db="UniProtKB">
        <authorList>
            <consortium name="EnsemblProtists"/>
        </authorList>
    </citation>
    <scope>IDENTIFICATION</scope>
    <source>
        <strain evidence="3">DAOM BR144</strain>
    </source>
</reference>
<dbReference type="Gene3D" id="3.80.10.10">
    <property type="entry name" value="Ribonuclease Inhibitor"/>
    <property type="match status" value="1"/>
</dbReference>
<dbReference type="STRING" id="431595.K3X6H1"/>
<dbReference type="InParanoid" id="K3X6H1"/>
<dbReference type="HOGENOM" id="CLU_156984_0_0_1"/>
<evidence type="ECO:0000256" key="2">
    <source>
        <dbReference type="ARBA" id="ARBA00022737"/>
    </source>
</evidence>
<dbReference type="eggNOG" id="KOG0531">
    <property type="taxonomic scope" value="Eukaryota"/>
</dbReference>
<evidence type="ECO:0000256" key="1">
    <source>
        <dbReference type="ARBA" id="ARBA00022614"/>
    </source>
</evidence>
<protein>
    <recommendedName>
        <fullName evidence="5">U2A'/phosphoprotein 32 family A C-terminal domain-containing protein</fullName>
    </recommendedName>
</protein>
<dbReference type="InterPro" id="IPR032675">
    <property type="entry name" value="LRR_dom_sf"/>
</dbReference>
<accession>K3X6H1</accession>
<dbReference type="InterPro" id="IPR025875">
    <property type="entry name" value="Leu-rich_rpt_4"/>
</dbReference>
<reference evidence="4" key="2">
    <citation type="submission" date="2010-04" db="EMBL/GenBank/DDBJ databases">
        <authorList>
            <person name="Buell R."/>
            <person name="Hamilton J."/>
            <person name="Hostetler J."/>
        </authorList>
    </citation>
    <scope>NUCLEOTIDE SEQUENCE [LARGE SCALE GENOMIC DNA]</scope>
    <source>
        <strain evidence="4">DAOM:BR144</strain>
    </source>
</reference>
<sequence>MHNSITSIPEVARLSHLRILKCSYNQIVDLSWVAQLQELRELWVHHNLIETPQIAHLQTLTQLQTLVLHPNPCTKLSSYMYWTW</sequence>
<evidence type="ECO:0000313" key="4">
    <source>
        <dbReference type="Proteomes" id="UP000019132"/>
    </source>
</evidence>
<dbReference type="AlphaFoldDB" id="K3X6H1"/>
<name>K3X6H1_GLOUD</name>
<dbReference type="EnsemblProtists" id="PYU1_T012820">
    <property type="protein sequence ID" value="PYU1_T012820"/>
    <property type="gene ID" value="PYU1_G012793"/>
</dbReference>
<keyword evidence="2" id="KW-0677">Repeat</keyword>
<evidence type="ECO:0000313" key="3">
    <source>
        <dbReference type="EnsemblProtists" id="PYU1_T012820"/>
    </source>
</evidence>